<name>A0ABS4IEL4_9BACI</name>
<evidence type="ECO:0000313" key="2">
    <source>
        <dbReference type="Proteomes" id="UP001519345"/>
    </source>
</evidence>
<gene>
    <name evidence="1" type="ORF">J2Z83_000860</name>
</gene>
<sequence length="57" mass="6714">MRIQEKQWNSLNNKEMSGVSFHRFMELEGHANHMEIAEELGISLGEVRMLKKKVNRT</sequence>
<dbReference type="RefSeq" id="WP_209461988.1">
    <property type="nucleotide sequence ID" value="NZ_CP110224.1"/>
</dbReference>
<organism evidence="1 2">
    <name type="scientific">Virgibacillus natechei</name>
    <dbReference type="NCBI Taxonomy" id="1216297"/>
    <lineage>
        <taxon>Bacteria</taxon>
        <taxon>Bacillati</taxon>
        <taxon>Bacillota</taxon>
        <taxon>Bacilli</taxon>
        <taxon>Bacillales</taxon>
        <taxon>Bacillaceae</taxon>
        <taxon>Virgibacillus</taxon>
    </lineage>
</organism>
<accession>A0ABS4IEL4</accession>
<evidence type="ECO:0000313" key="1">
    <source>
        <dbReference type="EMBL" id="MBP1968766.1"/>
    </source>
</evidence>
<keyword evidence="2" id="KW-1185">Reference proteome</keyword>
<reference evidence="1 2" key="1">
    <citation type="submission" date="2021-03" db="EMBL/GenBank/DDBJ databases">
        <title>Genomic Encyclopedia of Type Strains, Phase IV (KMG-IV): sequencing the most valuable type-strain genomes for metagenomic binning, comparative biology and taxonomic classification.</title>
        <authorList>
            <person name="Goeker M."/>
        </authorList>
    </citation>
    <scope>NUCLEOTIDE SEQUENCE [LARGE SCALE GENOMIC DNA]</scope>
    <source>
        <strain evidence="1 2">DSM 25609</strain>
    </source>
</reference>
<evidence type="ECO:0008006" key="3">
    <source>
        <dbReference type="Google" id="ProtNLM"/>
    </source>
</evidence>
<protein>
    <recommendedName>
        <fullName evidence="3">RNA polymerase subunit sigma-70</fullName>
    </recommendedName>
</protein>
<dbReference type="Proteomes" id="UP001519345">
    <property type="component" value="Unassembled WGS sequence"/>
</dbReference>
<comment type="caution">
    <text evidence="1">The sequence shown here is derived from an EMBL/GenBank/DDBJ whole genome shotgun (WGS) entry which is preliminary data.</text>
</comment>
<dbReference type="EMBL" id="JAGGKX010000003">
    <property type="protein sequence ID" value="MBP1968766.1"/>
    <property type="molecule type" value="Genomic_DNA"/>
</dbReference>
<proteinExistence type="predicted"/>